<proteinExistence type="predicted"/>
<evidence type="ECO:0000259" key="2">
    <source>
        <dbReference type="PROSITE" id="PS51464"/>
    </source>
</evidence>
<evidence type="ECO:0000256" key="1">
    <source>
        <dbReference type="SAM" id="MobiDB-lite"/>
    </source>
</evidence>
<accession>A0A367FKQ5</accession>
<dbReference type="GO" id="GO:1901135">
    <property type="term" value="P:carbohydrate derivative metabolic process"/>
    <property type="evidence" value="ECO:0007669"/>
    <property type="project" value="InterPro"/>
</dbReference>
<dbReference type="InterPro" id="IPR050099">
    <property type="entry name" value="SIS_GmhA/DiaA_subfam"/>
</dbReference>
<dbReference type="SUPFAM" id="SSF53697">
    <property type="entry name" value="SIS domain"/>
    <property type="match status" value="1"/>
</dbReference>
<dbReference type="OrthoDB" id="9810929at2"/>
<feature type="region of interest" description="Disordered" evidence="1">
    <location>
        <begin position="185"/>
        <end position="211"/>
    </location>
</feature>
<sequence length="211" mass="21960">MHPHLSRLSAALSAVDADTPKIRAWGRALAGVLVQGGRLLACGNGGSAAEAQHLTAELVGRFRADRRPYAAIPLHADTSASTAIVNDYGPEELYARQVRAHGRPGDVLICLSTSGASKNVLAAVEAGRAGGLVTWALTGPAPNPLAGLCDEALAVPSGDPATVQEVHLAVIHMLCDVFERHAGHAAPPEIDRDEEGGTRVRERAPRTEPGT</sequence>
<dbReference type="PANTHER" id="PTHR30390:SF6">
    <property type="entry name" value="DNAA INITIATOR-ASSOCIATING PROTEIN DIAA"/>
    <property type="match status" value="1"/>
</dbReference>
<dbReference type="PANTHER" id="PTHR30390">
    <property type="entry name" value="SEDOHEPTULOSE 7-PHOSPHATE ISOMERASE / DNAA INITIATOR-ASSOCIATING FACTOR FOR REPLICATION INITIATION"/>
    <property type="match status" value="1"/>
</dbReference>
<name>A0A367FKQ5_9ACTN</name>
<dbReference type="RefSeq" id="WP_114029775.1">
    <property type="nucleotide sequence ID" value="NZ_QOIL01000008.1"/>
</dbReference>
<dbReference type="Gene3D" id="3.40.50.10490">
    <property type="entry name" value="Glucose-6-phosphate isomerase like protein, domain 1"/>
    <property type="match status" value="1"/>
</dbReference>
<dbReference type="EMBL" id="QOIL01000008">
    <property type="protein sequence ID" value="RCG30412.1"/>
    <property type="molecule type" value="Genomic_DNA"/>
</dbReference>
<gene>
    <name evidence="3" type="ORF">DQ384_16045</name>
</gene>
<dbReference type="InterPro" id="IPR001347">
    <property type="entry name" value="SIS_dom"/>
</dbReference>
<dbReference type="Proteomes" id="UP000253094">
    <property type="component" value="Unassembled WGS sequence"/>
</dbReference>
<organism evidence="3 4">
    <name type="scientific">Sphaerisporangium album</name>
    <dbReference type="NCBI Taxonomy" id="509200"/>
    <lineage>
        <taxon>Bacteria</taxon>
        <taxon>Bacillati</taxon>
        <taxon>Actinomycetota</taxon>
        <taxon>Actinomycetes</taxon>
        <taxon>Streptosporangiales</taxon>
        <taxon>Streptosporangiaceae</taxon>
        <taxon>Sphaerisporangium</taxon>
    </lineage>
</organism>
<dbReference type="GO" id="GO:0097367">
    <property type="term" value="F:carbohydrate derivative binding"/>
    <property type="evidence" value="ECO:0007669"/>
    <property type="project" value="InterPro"/>
</dbReference>
<keyword evidence="4" id="KW-1185">Reference proteome</keyword>
<dbReference type="InterPro" id="IPR046348">
    <property type="entry name" value="SIS_dom_sf"/>
</dbReference>
<dbReference type="InterPro" id="IPR035461">
    <property type="entry name" value="GmhA/DiaA"/>
</dbReference>
<dbReference type="CDD" id="cd05006">
    <property type="entry name" value="SIS_GmhA"/>
    <property type="match status" value="1"/>
</dbReference>
<feature type="domain" description="SIS" evidence="2">
    <location>
        <begin position="29"/>
        <end position="184"/>
    </location>
</feature>
<reference evidence="3 4" key="1">
    <citation type="submission" date="2018-06" db="EMBL/GenBank/DDBJ databases">
        <title>Sphaerisporangium craniellae sp. nov., isolated from a marine sponge in the South China Sea.</title>
        <authorList>
            <person name="Li L."/>
        </authorList>
    </citation>
    <scope>NUCLEOTIDE SEQUENCE [LARGE SCALE GENOMIC DNA]</scope>
    <source>
        <strain evidence="3 4">CCTCC AA 208026</strain>
    </source>
</reference>
<feature type="compositionally biased region" description="Basic and acidic residues" evidence="1">
    <location>
        <begin position="195"/>
        <end position="211"/>
    </location>
</feature>
<comment type="caution">
    <text evidence="3">The sequence shown here is derived from an EMBL/GenBank/DDBJ whole genome shotgun (WGS) entry which is preliminary data.</text>
</comment>
<evidence type="ECO:0000313" key="4">
    <source>
        <dbReference type="Proteomes" id="UP000253094"/>
    </source>
</evidence>
<protein>
    <submittedName>
        <fullName evidence="3">SIS domain-containing protein</fullName>
    </submittedName>
</protein>
<evidence type="ECO:0000313" key="3">
    <source>
        <dbReference type="EMBL" id="RCG30412.1"/>
    </source>
</evidence>
<dbReference type="AlphaFoldDB" id="A0A367FKQ5"/>
<dbReference type="PROSITE" id="PS51464">
    <property type="entry name" value="SIS"/>
    <property type="match status" value="1"/>
</dbReference>
<dbReference type="Pfam" id="PF13580">
    <property type="entry name" value="SIS_2"/>
    <property type="match status" value="1"/>
</dbReference>